<accession>A0A1I6RKU0</accession>
<dbReference type="InterPro" id="IPR003115">
    <property type="entry name" value="ParB_N"/>
</dbReference>
<sequence length="357" mass="38340">MAKRKRLTPLGPAIAGSDVGGEIGAETGVAAPETKSMFGGPARRAAPIADVAAGAAASAALEELSERWESARREGKLVLEVPLEQIEMNHLVRDRVAEDPEEAEALRESLRARGQQTPIEVVALPGRAAYGLLSGWRRCRALAALHEETGEARFGTVLALLRRPEDGHAAYLAMIEENEIRANLSHYERARIVVKSAERGVFASEKDALATLFGAVPRARRSKIGSFIGIVKSLDRVLRFPEALSERAGLELAQQLRERPRLAQEIAQALRAAPAADAAAERAVLTACMSAAPAPLDEARTPYTEPKTEPKSAPETLARWPGLTLRRRGSRLELDGPAADTELGADLAAWLAARLEG</sequence>
<dbReference type="SMART" id="SM00470">
    <property type="entry name" value="ParB"/>
    <property type="match status" value="1"/>
</dbReference>
<dbReference type="SUPFAM" id="SSF110849">
    <property type="entry name" value="ParB/Sulfiredoxin"/>
    <property type="match status" value="1"/>
</dbReference>
<evidence type="ECO:0000313" key="3">
    <source>
        <dbReference type="EMBL" id="SFS65302.1"/>
    </source>
</evidence>
<protein>
    <submittedName>
        <fullName evidence="3">Chromosome segregation protein Spo0J, contains ParB-like nuclease domain</fullName>
    </submittedName>
</protein>
<dbReference type="AlphaFoldDB" id="A0A1I6RKU0"/>
<dbReference type="InterPro" id="IPR036086">
    <property type="entry name" value="ParB/Sulfiredoxin_sf"/>
</dbReference>
<dbReference type="EMBL" id="FOZW01000003">
    <property type="protein sequence ID" value="SFS65302.1"/>
    <property type="molecule type" value="Genomic_DNA"/>
</dbReference>
<organism evidence="3 4">
    <name type="scientific">Alloyangia pacifica</name>
    <dbReference type="NCBI Taxonomy" id="311180"/>
    <lineage>
        <taxon>Bacteria</taxon>
        <taxon>Pseudomonadati</taxon>
        <taxon>Pseudomonadota</taxon>
        <taxon>Alphaproteobacteria</taxon>
        <taxon>Rhodobacterales</taxon>
        <taxon>Roseobacteraceae</taxon>
        <taxon>Alloyangia</taxon>
    </lineage>
</organism>
<feature type="region of interest" description="Disordered" evidence="1">
    <location>
        <begin position="1"/>
        <end position="22"/>
    </location>
</feature>
<dbReference type="PANTHER" id="PTHR33375:SF1">
    <property type="entry name" value="CHROMOSOME-PARTITIONING PROTEIN PARB-RELATED"/>
    <property type="match status" value="1"/>
</dbReference>
<dbReference type="RefSeq" id="WP_092430780.1">
    <property type="nucleotide sequence ID" value="NZ_FNCL01000022.1"/>
</dbReference>
<dbReference type="InterPro" id="IPR050336">
    <property type="entry name" value="Chromosome_partition/occlusion"/>
</dbReference>
<dbReference type="GO" id="GO:0007059">
    <property type="term" value="P:chromosome segregation"/>
    <property type="evidence" value="ECO:0007669"/>
    <property type="project" value="TreeGrafter"/>
</dbReference>
<reference evidence="4" key="1">
    <citation type="submission" date="2016-10" db="EMBL/GenBank/DDBJ databases">
        <authorList>
            <person name="Varghese N."/>
            <person name="Submissions S."/>
        </authorList>
    </citation>
    <scope>NUCLEOTIDE SEQUENCE [LARGE SCALE GENOMIC DNA]</scope>
    <source>
        <strain evidence="4">DSM 26894</strain>
    </source>
</reference>
<dbReference type="PANTHER" id="PTHR33375">
    <property type="entry name" value="CHROMOSOME-PARTITIONING PROTEIN PARB-RELATED"/>
    <property type="match status" value="1"/>
</dbReference>
<evidence type="ECO:0000259" key="2">
    <source>
        <dbReference type="SMART" id="SM00470"/>
    </source>
</evidence>
<name>A0A1I6RKU0_9RHOB</name>
<dbReference type="OrthoDB" id="7812516at2"/>
<dbReference type="STRING" id="311180.SAMN04488050_103166"/>
<dbReference type="GO" id="GO:0005694">
    <property type="term" value="C:chromosome"/>
    <property type="evidence" value="ECO:0007669"/>
    <property type="project" value="TreeGrafter"/>
</dbReference>
<dbReference type="Proteomes" id="UP000199392">
    <property type="component" value="Unassembled WGS sequence"/>
</dbReference>
<keyword evidence="4" id="KW-1185">Reference proteome</keyword>
<gene>
    <name evidence="3" type="ORF">SAMN04488050_103166</name>
</gene>
<evidence type="ECO:0000313" key="4">
    <source>
        <dbReference type="Proteomes" id="UP000199392"/>
    </source>
</evidence>
<dbReference type="Pfam" id="PF02195">
    <property type="entry name" value="ParB_N"/>
    <property type="match status" value="1"/>
</dbReference>
<proteinExistence type="predicted"/>
<feature type="domain" description="ParB-like N-terminal" evidence="2">
    <location>
        <begin position="79"/>
        <end position="179"/>
    </location>
</feature>
<evidence type="ECO:0000256" key="1">
    <source>
        <dbReference type="SAM" id="MobiDB-lite"/>
    </source>
</evidence>
<dbReference type="Gene3D" id="3.90.1530.30">
    <property type="match status" value="1"/>
</dbReference>